<gene>
    <name evidence="6" type="ORF">M9Y10_043705</name>
</gene>
<name>A0ABR2K0F8_9EUKA</name>
<dbReference type="PROSITE" id="PS50089">
    <property type="entry name" value="ZF_RING_2"/>
    <property type="match status" value="1"/>
</dbReference>
<organism evidence="6 7">
    <name type="scientific">Tritrichomonas musculus</name>
    <dbReference type="NCBI Taxonomy" id="1915356"/>
    <lineage>
        <taxon>Eukaryota</taxon>
        <taxon>Metamonada</taxon>
        <taxon>Parabasalia</taxon>
        <taxon>Tritrichomonadida</taxon>
        <taxon>Tritrichomonadidae</taxon>
        <taxon>Tritrichomonas</taxon>
    </lineage>
</organism>
<dbReference type="InterPro" id="IPR001841">
    <property type="entry name" value="Znf_RING"/>
</dbReference>
<dbReference type="PANTHER" id="PTHR23323">
    <property type="entry name" value="VACUOLAR PROTEIN SORTING-ASSOCIATED PROTEIN"/>
    <property type="match status" value="1"/>
</dbReference>
<evidence type="ECO:0000256" key="2">
    <source>
        <dbReference type="ARBA" id="ARBA00022771"/>
    </source>
</evidence>
<reference evidence="6 7" key="1">
    <citation type="submission" date="2024-04" db="EMBL/GenBank/DDBJ databases">
        <title>Tritrichomonas musculus Genome.</title>
        <authorList>
            <person name="Alves-Ferreira E."/>
            <person name="Grigg M."/>
            <person name="Lorenzi H."/>
            <person name="Galac M."/>
        </authorList>
    </citation>
    <scope>NUCLEOTIDE SEQUENCE [LARGE SCALE GENOMIC DNA]</scope>
    <source>
        <strain evidence="6 7">EAF2021</strain>
    </source>
</reference>
<dbReference type="SUPFAM" id="SSF57850">
    <property type="entry name" value="RING/U-box"/>
    <property type="match status" value="1"/>
</dbReference>
<keyword evidence="2 4" id="KW-0863">Zinc-finger</keyword>
<comment type="caution">
    <text evidence="6">The sequence shown here is derived from an EMBL/GenBank/DDBJ whole genome shotgun (WGS) entry which is preliminary data.</text>
</comment>
<dbReference type="Proteomes" id="UP001470230">
    <property type="component" value="Unassembled WGS sequence"/>
</dbReference>
<accession>A0ABR2K0F8</accession>
<evidence type="ECO:0000256" key="4">
    <source>
        <dbReference type="PROSITE-ProRule" id="PRU00175"/>
    </source>
</evidence>
<evidence type="ECO:0000313" key="7">
    <source>
        <dbReference type="Proteomes" id="UP001470230"/>
    </source>
</evidence>
<dbReference type="PANTHER" id="PTHR23323:SF26">
    <property type="entry name" value="VACUOLAR PROTEIN SORTING-ASSOCIATED PROTEIN 18 HOMOLOG"/>
    <property type="match status" value="1"/>
</dbReference>
<dbReference type="EMBL" id="JAPFFF010000008">
    <property type="protein sequence ID" value="KAK8884590.1"/>
    <property type="molecule type" value="Genomic_DNA"/>
</dbReference>
<keyword evidence="3" id="KW-0862">Zinc</keyword>
<feature type="domain" description="RING-type" evidence="5">
    <location>
        <begin position="721"/>
        <end position="768"/>
    </location>
</feature>
<evidence type="ECO:0000256" key="1">
    <source>
        <dbReference type="ARBA" id="ARBA00022723"/>
    </source>
</evidence>
<evidence type="ECO:0000313" key="6">
    <source>
        <dbReference type="EMBL" id="KAK8884590.1"/>
    </source>
</evidence>
<keyword evidence="1" id="KW-0479">Metal-binding</keyword>
<proteinExistence type="predicted"/>
<protein>
    <recommendedName>
        <fullName evidence="5">RING-type domain-containing protein</fullName>
    </recommendedName>
</protein>
<evidence type="ECO:0000256" key="3">
    <source>
        <dbReference type="ARBA" id="ARBA00022833"/>
    </source>
</evidence>
<evidence type="ECO:0000259" key="5">
    <source>
        <dbReference type="PROSITE" id="PS50089"/>
    </source>
</evidence>
<dbReference type="SMART" id="SM00184">
    <property type="entry name" value="RING"/>
    <property type="match status" value="1"/>
</dbReference>
<sequence>MINALNSYEYRLSIDSDISDVYKIRNGRLWAVLTNGILLFADLNIKPKPFIKTFPEVNKCETIFVSPDGEFCFIRTKVEHFHIFSKDLIPTLSPIPPGTLIRCATFFYDGQDPKPYIFMGTNLGQVTFLNLNRMIISLSHLPIFLEPATPIDGVSIVQYQNGYLGLSVITQNKIIPFILLPNFSESNLTKARIPQISATSPDRVFCENNLIGILTDQLAFEFIIKNNTSKPRLDQQLTHQIFYAIPEEPAGFYMFGQFMLLFTKSGKIKIFMNGFETEIETFTINNINRFDYDIDTGELYGISNRKVSKVCPNFIEQARSLIAKKFISSKKYKEAASIVVQMKQLSLYEMLKFIGLGNEIRYYLFKFLYEKIQANKEKTKQKVVIAYTTFMYYVRVESSKEKPDVESFVNFSKSLLEEELITIRDIVNTLTEYGWYDPIIYLADPKSSFNFFMQAGQIEKAVQCLTEIKNEDDFYQCLLRIFNSHINDALSAISQLASYDCYKIIPIFMKKESKQFVLSLLDKNQLTTIWLNRIFCLFLASSDDINKDLVKKFFILHRYSEEYEIQFLTRSMLASRQYLMLADGLMEIQDYLGATMAASKGNSFLAFKLIANIRNPKTQKRCAQRILRSMNSNDMAIVASYLLENYEKSGVEPGLLLEYIPSETIGEKMSNFVQNFGENYTKDSEELHKKIDEALVGCETAEKLVRECEEKAAKLPSMTSCSQCKKSIFTEAGIVFPCSHILHYKCAMELASQIKNEKIDFTADCPMCGFLSIRLIDQPFNKNKEADPWSVDPTKLAALIPLQRKKTVNININLLSSKNEK</sequence>
<keyword evidence="7" id="KW-1185">Reference proteome</keyword>